<organism evidence="5">
    <name type="scientific">Salvia splendens</name>
    <name type="common">Scarlet sage</name>
    <dbReference type="NCBI Taxonomy" id="180675"/>
    <lineage>
        <taxon>Eukaryota</taxon>
        <taxon>Viridiplantae</taxon>
        <taxon>Streptophyta</taxon>
        <taxon>Embryophyta</taxon>
        <taxon>Tracheophyta</taxon>
        <taxon>Spermatophyta</taxon>
        <taxon>Magnoliopsida</taxon>
        <taxon>eudicotyledons</taxon>
        <taxon>Gunneridae</taxon>
        <taxon>Pentapetalae</taxon>
        <taxon>asterids</taxon>
        <taxon>lamiids</taxon>
        <taxon>Lamiales</taxon>
        <taxon>Lamiaceae</taxon>
        <taxon>Nepetoideae</taxon>
        <taxon>Mentheae</taxon>
        <taxon>Salviinae</taxon>
        <taxon>Salvia</taxon>
        <taxon>Salvia subgen. Calosphace</taxon>
        <taxon>core Calosphace</taxon>
    </lineage>
</organism>
<evidence type="ECO:0000313" key="6">
    <source>
        <dbReference type="Proteomes" id="UP000298416"/>
    </source>
</evidence>
<reference evidence="5" key="1">
    <citation type="submission" date="2018-01" db="EMBL/GenBank/DDBJ databases">
        <authorList>
            <person name="Mao J.F."/>
        </authorList>
    </citation>
    <scope>NUCLEOTIDE SEQUENCE</scope>
    <source>
        <strain evidence="5">Huo1</strain>
        <tissue evidence="5">Leaf</tissue>
    </source>
</reference>
<dbReference type="PANTHER" id="PTHR47926:SF400">
    <property type="entry name" value="PENTACOTRIPEPTIDE-REPEAT REGION OF PRORP DOMAIN-CONTAINING PROTEIN"/>
    <property type="match status" value="1"/>
</dbReference>
<dbReference type="InterPro" id="IPR046848">
    <property type="entry name" value="E_motif"/>
</dbReference>
<dbReference type="Gene3D" id="1.25.40.10">
    <property type="entry name" value="Tetratricopeptide repeat domain"/>
    <property type="match status" value="3"/>
</dbReference>
<evidence type="ECO:0000259" key="4">
    <source>
        <dbReference type="Pfam" id="PF14432"/>
    </source>
</evidence>
<protein>
    <recommendedName>
        <fullName evidence="4">DYW domain-containing protein</fullName>
    </recommendedName>
</protein>
<gene>
    <name evidence="5" type="ORF">SASPL_152980</name>
</gene>
<comment type="similarity">
    <text evidence="1">Belongs to the PPR family. PCMP-H subfamily.</text>
</comment>
<dbReference type="PROSITE" id="PS51375">
    <property type="entry name" value="PPR"/>
    <property type="match status" value="3"/>
</dbReference>
<proteinExistence type="inferred from homology"/>
<evidence type="ECO:0000256" key="1">
    <source>
        <dbReference type="ARBA" id="ARBA00006643"/>
    </source>
</evidence>
<dbReference type="PANTHER" id="PTHR47926">
    <property type="entry name" value="PENTATRICOPEPTIDE REPEAT-CONTAINING PROTEIN"/>
    <property type="match status" value="1"/>
</dbReference>
<dbReference type="EMBL" id="PNBA02000021">
    <property type="protein sequence ID" value="KAG6387786.1"/>
    <property type="molecule type" value="Genomic_DNA"/>
</dbReference>
<feature type="domain" description="DYW" evidence="4">
    <location>
        <begin position="518"/>
        <end position="609"/>
    </location>
</feature>
<dbReference type="GO" id="GO:0008270">
    <property type="term" value="F:zinc ion binding"/>
    <property type="evidence" value="ECO:0007669"/>
    <property type="project" value="InterPro"/>
</dbReference>
<dbReference type="InterPro" id="IPR002885">
    <property type="entry name" value="PPR_rpt"/>
</dbReference>
<dbReference type="Proteomes" id="UP000298416">
    <property type="component" value="Unassembled WGS sequence"/>
</dbReference>
<dbReference type="GO" id="GO:0003723">
    <property type="term" value="F:RNA binding"/>
    <property type="evidence" value="ECO:0007669"/>
    <property type="project" value="InterPro"/>
</dbReference>
<feature type="repeat" description="PPR" evidence="3">
    <location>
        <begin position="337"/>
        <end position="367"/>
    </location>
</feature>
<feature type="repeat" description="PPR" evidence="3">
    <location>
        <begin position="302"/>
        <end position="336"/>
    </location>
</feature>
<dbReference type="InterPro" id="IPR011990">
    <property type="entry name" value="TPR-like_helical_dom_sf"/>
</dbReference>
<name>A0A8X8W4A4_SALSN</name>
<dbReference type="Pfam" id="PF20431">
    <property type="entry name" value="E_motif"/>
    <property type="match status" value="1"/>
</dbReference>
<dbReference type="FunFam" id="1.25.40.10:FF:001370">
    <property type="entry name" value="Pentatricopeptide repeat-containing protein"/>
    <property type="match status" value="1"/>
</dbReference>
<comment type="caution">
    <text evidence="5">The sequence shown here is derived from an EMBL/GenBank/DDBJ whole genome shotgun (WGS) entry which is preliminary data.</text>
</comment>
<dbReference type="Pfam" id="PF01535">
    <property type="entry name" value="PPR"/>
    <property type="match status" value="2"/>
</dbReference>
<dbReference type="AlphaFoldDB" id="A0A8X8W4A4"/>
<feature type="repeat" description="PPR" evidence="3">
    <location>
        <begin position="169"/>
        <end position="203"/>
    </location>
</feature>
<keyword evidence="6" id="KW-1185">Reference proteome</keyword>
<dbReference type="NCBIfam" id="TIGR00756">
    <property type="entry name" value="PPR"/>
    <property type="match status" value="3"/>
</dbReference>
<dbReference type="Pfam" id="PF12854">
    <property type="entry name" value="PPR_1"/>
    <property type="match status" value="1"/>
</dbReference>
<evidence type="ECO:0000256" key="2">
    <source>
        <dbReference type="ARBA" id="ARBA00022737"/>
    </source>
</evidence>
<dbReference type="Pfam" id="PF13812">
    <property type="entry name" value="PPR_3"/>
    <property type="match status" value="1"/>
</dbReference>
<dbReference type="InterPro" id="IPR046960">
    <property type="entry name" value="PPR_At4g14850-like_plant"/>
</dbReference>
<evidence type="ECO:0000313" key="5">
    <source>
        <dbReference type="EMBL" id="KAG6387786.1"/>
    </source>
</evidence>
<dbReference type="Pfam" id="PF14432">
    <property type="entry name" value="DYW_deaminase"/>
    <property type="match status" value="1"/>
</dbReference>
<dbReference type="InterPro" id="IPR032867">
    <property type="entry name" value="DYW_dom"/>
</dbReference>
<dbReference type="FunFam" id="1.25.40.10:FF:000184">
    <property type="entry name" value="Pentatricopeptide repeat-containing protein, chloroplastic"/>
    <property type="match status" value="1"/>
</dbReference>
<reference evidence="5" key="2">
    <citation type="submission" date="2020-08" db="EMBL/GenBank/DDBJ databases">
        <title>Plant Genome Project.</title>
        <authorList>
            <person name="Zhang R.-G."/>
        </authorList>
    </citation>
    <scope>NUCLEOTIDE SEQUENCE</scope>
    <source>
        <strain evidence="5">Huo1</strain>
        <tissue evidence="5">Leaf</tissue>
    </source>
</reference>
<accession>A0A8X8W4A4</accession>
<sequence length="651" mass="72985">MVVAYVLNQPHEFITHNQTYPKIPETDHHSNQKEHECISLIKKCKNLDEFKQIHGHVFKLGLLWSSSFCASNLISTCALSQWGSMDYACSIFDQLDDPCSFDFNTIIRGHTMEMSSDQALLAYLDMLEIGVEPDSFTYPPLLKACASLSAAGEGMQIHGHVFKHGLVGDVFVHNSLINMYGKCGLLRDSCAVFDQMEVKTVASWSAVIAAHASLGMWGECLRLFFCMIRDGGWRPEESVLVSVLSACTHLGRLDLGRCIHGYLVRNLSGLNAAVETAVVDMYIRCGSLEKGMSLFQEMVGKNHKSFSVAISGLASHGRSVEALVVFEEMIKVGLRPDDVVYVSVLSACSHAGLVQEGVKYFERMRKEHRIEPTVQHYGCMVDLMGRAGLVDEAHELIKGMPMAPNDVVWRSLLSACKIHQNLELGEVAAERLMELNGKNAVDYLMLCSIYAQAGRWEDVSLGWVRMGRVGVGKEAGTSAVLVGGKLHRFVSNDALHHPLRGEIREMVHQMEWQLRFEGYEADTSQVVMNVGEEEKRERLRGHSQKLAIAFALVSTSKGSVVRIVRNVRMCSDCHTYTKMISVIYERHIIVRDGNVYHHFKHGTCSCRDYCMPPPRLAGDDLKTRVVDALRRYYYKEKEFGIFIGLNDVYTV</sequence>
<evidence type="ECO:0000256" key="3">
    <source>
        <dbReference type="PROSITE-ProRule" id="PRU00708"/>
    </source>
</evidence>
<dbReference type="GO" id="GO:0009451">
    <property type="term" value="P:RNA modification"/>
    <property type="evidence" value="ECO:0007669"/>
    <property type="project" value="InterPro"/>
</dbReference>
<keyword evidence="2" id="KW-0677">Repeat</keyword>